<gene>
    <name evidence="1" type="ORF">SAMN04489868_11236</name>
</gene>
<organism evidence="1 2">
    <name type="scientific">Pisciglobus halotolerans</name>
    <dbReference type="NCBI Taxonomy" id="745365"/>
    <lineage>
        <taxon>Bacteria</taxon>
        <taxon>Bacillati</taxon>
        <taxon>Bacillota</taxon>
        <taxon>Bacilli</taxon>
        <taxon>Lactobacillales</taxon>
        <taxon>Carnobacteriaceae</taxon>
    </lineage>
</organism>
<evidence type="ECO:0000313" key="1">
    <source>
        <dbReference type="EMBL" id="SFH68625.1"/>
    </source>
</evidence>
<dbReference type="RefSeq" id="WP_245741830.1">
    <property type="nucleotide sequence ID" value="NZ_FOQE01000012.1"/>
</dbReference>
<reference evidence="1 2" key="1">
    <citation type="submission" date="2016-10" db="EMBL/GenBank/DDBJ databases">
        <authorList>
            <person name="de Groot N.N."/>
        </authorList>
    </citation>
    <scope>NUCLEOTIDE SEQUENCE [LARGE SCALE GENOMIC DNA]</scope>
    <source>
        <strain evidence="1 2">DSM 27630</strain>
    </source>
</reference>
<dbReference type="Proteomes" id="UP000198668">
    <property type="component" value="Unassembled WGS sequence"/>
</dbReference>
<protein>
    <recommendedName>
        <fullName evidence="3">Phage protein, HK97 gp10 family</fullName>
    </recommendedName>
</protein>
<dbReference type="AlphaFoldDB" id="A0A1I3C234"/>
<dbReference type="EMBL" id="FOQE01000012">
    <property type="protein sequence ID" value="SFH68625.1"/>
    <property type="molecule type" value="Genomic_DNA"/>
</dbReference>
<evidence type="ECO:0008006" key="3">
    <source>
        <dbReference type="Google" id="ProtNLM"/>
    </source>
</evidence>
<name>A0A1I3C234_9LACT</name>
<evidence type="ECO:0000313" key="2">
    <source>
        <dbReference type="Proteomes" id="UP000198668"/>
    </source>
</evidence>
<accession>A0A1I3C234</accession>
<proteinExistence type="predicted"/>
<keyword evidence="2" id="KW-1185">Reference proteome</keyword>
<sequence>MVKFQLNAQESERIEQAMARIPEESERMVNDVLKSKGVKKAIESIVGFMPISDRKKAHAKLSNPLKQNMINLGFEITPKPRFGYLVFPNDGIGRSNPVKQQFFENGLEKVTDSILDDVVLALEEASNKALGN</sequence>